<dbReference type="SUPFAM" id="SSF51391">
    <property type="entry name" value="Thiamin phosphate synthase"/>
    <property type="match status" value="1"/>
</dbReference>
<dbReference type="PANTHER" id="PTHR20857:SF23">
    <property type="entry name" value="THIAMINE BIOSYNTHETIC BIFUNCTIONAL ENZYME"/>
    <property type="match status" value="1"/>
</dbReference>
<dbReference type="EMBL" id="JBHRYQ010000001">
    <property type="protein sequence ID" value="MFC3812574.1"/>
    <property type="molecule type" value="Genomic_DNA"/>
</dbReference>
<dbReference type="Gene3D" id="3.20.20.70">
    <property type="entry name" value="Aldolase class I"/>
    <property type="match status" value="1"/>
</dbReference>
<dbReference type="InterPro" id="IPR013785">
    <property type="entry name" value="Aldolase_TIM"/>
</dbReference>
<gene>
    <name evidence="4" type="ORF">ACFOOI_18075</name>
</gene>
<evidence type="ECO:0000313" key="4">
    <source>
        <dbReference type="EMBL" id="MFC3812574.1"/>
    </source>
</evidence>
<sequence>MKVKRNINWGVYLVIDPQMEREALMNKLTLCLQEPLAAIQVWDNFENILDVKALVVDICSLAHSKNIPVLINNRWDLLIDSSIDGVHFDTAPSEIDFIEKAVNRPFLKGITCNNDLSVAEWAEKQEFDYVSFCSIFNSVTSNSCELVSFENIKAAKSIFSKLIFLAGGIRPENLVELKGLSFDGVAVVSGIMSSEMPNLAINRYKENLKNIE</sequence>
<comment type="caution">
    <text evidence="4">The sequence shown here is derived from an EMBL/GenBank/DDBJ whole genome shotgun (WGS) entry which is preliminary data.</text>
</comment>
<dbReference type="PANTHER" id="PTHR20857">
    <property type="entry name" value="THIAMINE-PHOSPHATE PYROPHOSPHORYLASE"/>
    <property type="match status" value="1"/>
</dbReference>
<dbReference type="CDD" id="cd00564">
    <property type="entry name" value="TMP_TenI"/>
    <property type="match status" value="1"/>
</dbReference>
<evidence type="ECO:0000313" key="5">
    <source>
        <dbReference type="Proteomes" id="UP001595616"/>
    </source>
</evidence>
<dbReference type="Pfam" id="PF02581">
    <property type="entry name" value="TMP-TENI"/>
    <property type="match status" value="1"/>
</dbReference>
<dbReference type="RefSeq" id="WP_379839456.1">
    <property type="nucleotide sequence ID" value="NZ_JBHRYQ010000001.1"/>
</dbReference>
<dbReference type="InterPro" id="IPR036206">
    <property type="entry name" value="ThiamineP_synth_sf"/>
</dbReference>
<dbReference type="InterPro" id="IPR022998">
    <property type="entry name" value="ThiamineP_synth_TenI"/>
</dbReference>
<protein>
    <submittedName>
        <fullName evidence="4">Thiamine phosphate synthase</fullName>
    </submittedName>
</protein>
<comment type="pathway">
    <text evidence="1">Cofactor biosynthesis; thiamine diphosphate biosynthesis.</text>
</comment>
<organism evidence="4 5">
    <name type="scientific">Lacihabitans lacunae</name>
    <dbReference type="NCBI Taxonomy" id="1028214"/>
    <lineage>
        <taxon>Bacteria</taxon>
        <taxon>Pseudomonadati</taxon>
        <taxon>Bacteroidota</taxon>
        <taxon>Cytophagia</taxon>
        <taxon>Cytophagales</taxon>
        <taxon>Leadbetterellaceae</taxon>
        <taxon>Lacihabitans</taxon>
    </lineage>
</organism>
<keyword evidence="2" id="KW-0784">Thiamine biosynthesis</keyword>
<evidence type="ECO:0000256" key="2">
    <source>
        <dbReference type="ARBA" id="ARBA00022977"/>
    </source>
</evidence>
<proteinExistence type="predicted"/>
<accession>A0ABV7YZ36</accession>
<keyword evidence="5" id="KW-1185">Reference proteome</keyword>
<dbReference type="Proteomes" id="UP001595616">
    <property type="component" value="Unassembled WGS sequence"/>
</dbReference>
<feature type="domain" description="Thiamine phosphate synthase/TenI" evidence="3">
    <location>
        <begin position="11"/>
        <end position="191"/>
    </location>
</feature>
<evidence type="ECO:0000259" key="3">
    <source>
        <dbReference type="Pfam" id="PF02581"/>
    </source>
</evidence>
<evidence type="ECO:0000256" key="1">
    <source>
        <dbReference type="ARBA" id="ARBA00004948"/>
    </source>
</evidence>
<name>A0ABV7YZ36_9BACT</name>
<reference evidence="5" key="1">
    <citation type="journal article" date="2019" name="Int. J. Syst. Evol. Microbiol.">
        <title>The Global Catalogue of Microorganisms (GCM) 10K type strain sequencing project: providing services to taxonomists for standard genome sequencing and annotation.</title>
        <authorList>
            <consortium name="The Broad Institute Genomics Platform"/>
            <consortium name="The Broad Institute Genome Sequencing Center for Infectious Disease"/>
            <person name="Wu L."/>
            <person name="Ma J."/>
        </authorList>
    </citation>
    <scope>NUCLEOTIDE SEQUENCE [LARGE SCALE GENOMIC DNA]</scope>
    <source>
        <strain evidence="5">CECT 7956</strain>
    </source>
</reference>